<comment type="function">
    <text evidence="1 15">The transhydrogenation between NADH and NADP is coupled to respiration and ATP hydrolysis and functions as a proton pump across the membrane.</text>
</comment>
<comment type="caution">
    <text evidence="19">The sequence shown here is derived from an EMBL/GenBank/DDBJ whole genome shotgun (WGS) entry which is preliminary data.</text>
</comment>
<evidence type="ECO:0000256" key="4">
    <source>
        <dbReference type="ARBA" id="ARBA00012943"/>
    </source>
</evidence>
<keyword evidence="10 15" id="KW-1278">Translocase</keyword>
<keyword evidence="8 16" id="KW-0812">Transmembrane</keyword>
<evidence type="ECO:0000256" key="10">
    <source>
        <dbReference type="ARBA" id="ARBA00022967"/>
    </source>
</evidence>
<feature type="transmembrane region" description="Helical" evidence="16">
    <location>
        <begin position="89"/>
        <end position="110"/>
    </location>
</feature>
<keyword evidence="11 16" id="KW-1133">Transmembrane helix</keyword>
<evidence type="ECO:0000256" key="5">
    <source>
        <dbReference type="ARBA" id="ARBA00014581"/>
    </source>
</evidence>
<sequence>MTINLASFLYLVSGILFILALRGLSHPTTSRKGNTYGMVGMGIAIVTTLALAKPSATGLGLIVLGLAIGGGVGAVTARRIAMTSMPQLVAAFHSLVGMAAVMVAAAAVYAPESFGIGAVGAIHGQALVEMSLGVAIGAITFTGSVIAFLKLDGRMSGKPIMLPGRHVINAALAIALVVLIVLLVTTQSTTIFWLIVALSLALGVLLIIPIGGADMPVVVSMLNSYSGWAAAALGFTLGNLALIITGALVGSSGAILSYIMCKGMNRSFISVILGGFGGETAAVVDDGIQRTVKTGAADDAAYLMMNAQKVIIVPGYGMAVAQAQHALREMADKLKANGVEVKYAIHPVAGRMPGHMNVLLAEANVPYDEVFELEDINSEFAQADVAYVIGANDVTNPSARDDKSSPIYGMPILDVDKARTCLFVKRSLGSGYAGIDNTLFYKDGTMMLLGDAKKMTEEIVKAMDH</sequence>
<dbReference type="EC" id="7.1.1.1" evidence="4 15"/>
<evidence type="ECO:0000256" key="7">
    <source>
        <dbReference type="ARBA" id="ARBA00022519"/>
    </source>
</evidence>
<protein>
    <recommendedName>
        <fullName evidence="5 15">NAD(P) transhydrogenase subunit beta</fullName>
        <ecNumber evidence="4 15">7.1.1.1</ecNumber>
    </recommendedName>
    <alternativeName>
        <fullName evidence="15">Nicotinamide nucleotide transhydrogenase subunit beta</fullName>
    </alternativeName>
</protein>
<name>A0ABR9GUB7_9HYPH</name>
<dbReference type="PIRSF" id="PIRSF000204">
    <property type="entry name" value="PNTB"/>
    <property type="match status" value="1"/>
</dbReference>
<feature type="transmembrane region" description="Helical" evidence="16">
    <location>
        <begin position="58"/>
        <end position="77"/>
    </location>
</feature>
<keyword evidence="13 15" id="KW-0472">Membrane</keyword>
<feature type="transmembrane region" description="Helical" evidence="16">
    <location>
        <begin position="130"/>
        <end position="151"/>
    </location>
</feature>
<evidence type="ECO:0000256" key="12">
    <source>
        <dbReference type="ARBA" id="ARBA00023027"/>
    </source>
</evidence>
<dbReference type="EMBL" id="JACZEP010000004">
    <property type="protein sequence ID" value="MBE1205623.1"/>
    <property type="molecule type" value="Genomic_DNA"/>
</dbReference>
<evidence type="ECO:0000256" key="15">
    <source>
        <dbReference type="PIRNR" id="PIRNR000204"/>
    </source>
</evidence>
<evidence type="ECO:0000256" key="8">
    <source>
        <dbReference type="ARBA" id="ARBA00022692"/>
    </source>
</evidence>
<feature type="transmembrane region" description="Helical" evidence="16">
    <location>
        <begin position="191"/>
        <end position="210"/>
    </location>
</feature>
<dbReference type="InterPro" id="IPR034300">
    <property type="entry name" value="PNTB-like"/>
</dbReference>
<comment type="similarity">
    <text evidence="3 15">Belongs to the PNT beta subunit family.</text>
</comment>
<gene>
    <name evidence="18" type="ORF">IHE39_15085</name>
    <name evidence="19" type="ORF">IHE39_23395</name>
</gene>
<comment type="subcellular location">
    <subcellularLocation>
        <location evidence="2">Cell inner membrane</location>
        <topology evidence="2">Multi-pass membrane protein</topology>
    </subcellularLocation>
</comment>
<evidence type="ECO:0000256" key="2">
    <source>
        <dbReference type="ARBA" id="ARBA00004429"/>
    </source>
</evidence>
<keyword evidence="20" id="KW-1185">Reference proteome</keyword>
<reference evidence="19 20" key="1">
    <citation type="submission" date="2020-09" db="EMBL/GenBank/DDBJ databases">
        <title>Draft Genome Sequence of Aminobacter carboxidus type strain DSM 1086, a soil Gram-negative carboxydobacterium.</title>
        <authorList>
            <person name="Turrini P."/>
            <person name="Tescari M."/>
            <person name="Artuso I."/>
            <person name="Lugli G.A."/>
            <person name="Frangipani E."/>
            <person name="Ventura M."/>
            <person name="Visca P."/>
        </authorList>
    </citation>
    <scope>NUCLEOTIDE SEQUENCE [LARGE SCALE GENOMIC DNA]</scope>
    <source>
        <strain evidence="19 20">DSM 1086</strain>
    </source>
</reference>
<proteinExistence type="inferred from homology"/>
<evidence type="ECO:0000256" key="3">
    <source>
        <dbReference type="ARBA" id="ARBA00007919"/>
    </source>
</evidence>
<feature type="domain" description="NADP transhydrogenase beta-like" evidence="17">
    <location>
        <begin position="8"/>
        <end position="461"/>
    </location>
</feature>
<dbReference type="Proteomes" id="UP000598227">
    <property type="component" value="Unassembled WGS sequence"/>
</dbReference>
<dbReference type="PANTHER" id="PTHR44758:SF1">
    <property type="entry name" value="NAD(P) TRANSHYDROGENASE SUBUNIT BETA"/>
    <property type="match status" value="1"/>
</dbReference>
<organism evidence="19 20">
    <name type="scientific">Aminobacter carboxidus</name>
    <dbReference type="NCBI Taxonomy" id="376165"/>
    <lineage>
        <taxon>Bacteria</taxon>
        <taxon>Pseudomonadati</taxon>
        <taxon>Pseudomonadota</taxon>
        <taxon>Alphaproteobacteria</taxon>
        <taxon>Hyphomicrobiales</taxon>
        <taxon>Phyllobacteriaceae</taxon>
        <taxon>Aminobacter</taxon>
    </lineage>
</organism>
<dbReference type="PANTHER" id="PTHR44758">
    <property type="entry name" value="NAD(P) TRANSHYDROGENASE SUBUNIT BETA"/>
    <property type="match status" value="1"/>
</dbReference>
<keyword evidence="12 15" id="KW-0520">NAD</keyword>
<evidence type="ECO:0000313" key="20">
    <source>
        <dbReference type="Proteomes" id="UP000598227"/>
    </source>
</evidence>
<evidence type="ECO:0000256" key="16">
    <source>
        <dbReference type="SAM" id="Phobius"/>
    </source>
</evidence>
<dbReference type="Gene3D" id="3.40.50.1220">
    <property type="entry name" value="TPP-binding domain"/>
    <property type="match status" value="1"/>
</dbReference>
<dbReference type="SUPFAM" id="SSF52467">
    <property type="entry name" value="DHS-like NAD/FAD-binding domain"/>
    <property type="match status" value="1"/>
</dbReference>
<accession>A0ABR9GUB7</accession>
<evidence type="ECO:0000256" key="13">
    <source>
        <dbReference type="ARBA" id="ARBA00023136"/>
    </source>
</evidence>
<keyword evidence="9 15" id="KW-0521">NADP</keyword>
<evidence type="ECO:0000259" key="17">
    <source>
        <dbReference type="Pfam" id="PF02233"/>
    </source>
</evidence>
<dbReference type="InterPro" id="IPR029035">
    <property type="entry name" value="DHS-like_NAD/FAD-binding_dom"/>
</dbReference>
<dbReference type="Pfam" id="PF02233">
    <property type="entry name" value="PNTB"/>
    <property type="match status" value="1"/>
</dbReference>
<keyword evidence="6 15" id="KW-1003">Cell membrane</keyword>
<feature type="transmembrane region" description="Helical" evidence="16">
    <location>
        <begin position="6"/>
        <end position="24"/>
    </location>
</feature>
<keyword evidence="7 15" id="KW-0997">Cell inner membrane</keyword>
<dbReference type="EMBL" id="JACZEP010000009">
    <property type="protein sequence ID" value="MBE1207246.1"/>
    <property type="molecule type" value="Genomic_DNA"/>
</dbReference>
<evidence type="ECO:0000256" key="11">
    <source>
        <dbReference type="ARBA" id="ARBA00022989"/>
    </source>
</evidence>
<feature type="transmembrane region" description="Helical" evidence="16">
    <location>
        <begin position="36"/>
        <end position="52"/>
    </location>
</feature>
<comment type="catalytic activity">
    <reaction evidence="14 15">
        <text>NAD(+) + NADPH + H(+)(in) = NADH + NADP(+) + H(+)(out)</text>
        <dbReference type="Rhea" id="RHEA:47992"/>
        <dbReference type="ChEBI" id="CHEBI:15378"/>
        <dbReference type="ChEBI" id="CHEBI:57540"/>
        <dbReference type="ChEBI" id="CHEBI:57783"/>
        <dbReference type="ChEBI" id="CHEBI:57945"/>
        <dbReference type="ChEBI" id="CHEBI:58349"/>
        <dbReference type="EC" id="7.1.1.1"/>
    </reaction>
</comment>
<feature type="transmembrane region" description="Helical" evidence="16">
    <location>
        <begin position="167"/>
        <end position="185"/>
    </location>
</feature>
<evidence type="ECO:0000256" key="9">
    <source>
        <dbReference type="ARBA" id="ARBA00022857"/>
    </source>
</evidence>
<dbReference type="RefSeq" id="WP_192567042.1">
    <property type="nucleotide sequence ID" value="NZ_JACZEP010000004.1"/>
</dbReference>
<evidence type="ECO:0000256" key="14">
    <source>
        <dbReference type="ARBA" id="ARBA00048202"/>
    </source>
</evidence>
<dbReference type="InterPro" id="IPR012136">
    <property type="entry name" value="NADH_DH_b"/>
</dbReference>
<evidence type="ECO:0000313" key="18">
    <source>
        <dbReference type="EMBL" id="MBE1205623.1"/>
    </source>
</evidence>
<evidence type="ECO:0000256" key="1">
    <source>
        <dbReference type="ARBA" id="ARBA00003943"/>
    </source>
</evidence>
<evidence type="ECO:0000256" key="6">
    <source>
        <dbReference type="ARBA" id="ARBA00022475"/>
    </source>
</evidence>
<evidence type="ECO:0000313" key="19">
    <source>
        <dbReference type="EMBL" id="MBE1207246.1"/>
    </source>
</evidence>